<accession>A0ABU0HS93</accession>
<dbReference type="InterPro" id="IPR052380">
    <property type="entry name" value="Viral_DNA_packaging_terminase"/>
</dbReference>
<dbReference type="PANTHER" id="PTHR39184:SF1">
    <property type="entry name" value="PBSX PHAGE TERMINASE LARGE SUBUNIT"/>
    <property type="match status" value="1"/>
</dbReference>
<evidence type="ECO:0000313" key="2">
    <source>
        <dbReference type="EMBL" id="MDQ0445209.1"/>
    </source>
</evidence>
<name>A0ABU0HS93_9HYPH</name>
<dbReference type="InterPro" id="IPR035412">
    <property type="entry name" value="Terminase_L_N"/>
</dbReference>
<sequence>MSVPLMGKTSADFPEKLAFLFEPARYKVLYGGRGGAKSWGAARALVIQAAVRPMRVLCAREFQNSINESVHQLLSNQIDELGLKSAFEVQDKRIIGRNGSEFIFSGLRHKIDSLKSTEGIDVCWVEEAQTVSNASWSKLIPTIRKDGSEIWVTFNPELDTDPTYQRFVLRPPAGAKVVPLNWSDNPWFPEVLRKEKDELAARDPDAYLNIWQGHTRQMLDGAIYAKEMRAATEEGRITRVPYDRTKPVHTFWDLGWADSTAIWFAQAVGLEYRVLDYMEVAQTAIPDILRAMQAKPYVYGTDYLPHDADATTLGANGRTIAQMMRTAGRTVIVQPRRAVLDGINAARTLFPSLWFDEERCADGLNHLRHYRYDVDPDTKLFSKNPLHDEHSHCADAFRGLAMSLAAPKVKARPKLDLNRGAASPTAWMG</sequence>
<dbReference type="Gene3D" id="3.40.50.300">
    <property type="entry name" value="P-loop containing nucleotide triphosphate hydrolases"/>
    <property type="match status" value="1"/>
</dbReference>
<feature type="domain" description="Phage terminase large subunit N-terminal" evidence="1">
    <location>
        <begin position="25"/>
        <end position="213"/>
    </location>
</feature>
<gene>
    <name evidence="2" type="ORF">QO016_004736</name>
</gene>
<organism evidence="2 3">
    <name type="scientific">Methylobacterium persicinum</name>
    <dbReference type="NCBI Taxonomy" id="374426"/>
    <lineage>
        <taxon>Bacteria</taxon>
        <taxon>Pseudomonadati</taxon>
        <taxon>Pseudomonadota</taxon>
        <taxon>Alphaproteobacteria</taxon>
        <taxon>Hyphomicrobiales</taxon>
        <taxon>Methylobacteriaceae</taxon>
        <taxon>Methylobacterium</taxon>
    </lineage>
</organism>
<dbReference type="InterPro" id="IPR027417">
    <property type="entry name" value="P-loop_NTPase"/>
</dbReference>
<dbReference type="Pfam" id="PF04466">
    <property type="entry name" value="Terminase_3"/>
    <property type="match status" value="1"/>
</dbReference>
<dbReference type="RefSeq" id="WP_238248700.1">
    <property type="nucleotide sequence ID" value="NZ_BPQX01000021.1"/>
</dbReference>
<keyword evidence="3" id="KW-1185">Reference proteome</keyword>
<dbReference type="NCBIfam" id="TIGR01547">
    <property type="entry name" value="phage_term_2"/>
    <property type="match status" value="1"/>
</dbReference>
<protein>
    <submittedName>
        <fullName evidence="2">Phage terminase large subunit</fullName>
    </submittedName>
</protein>
<evidence type="ECO:0000259" key="1">
    <source>
        <dbReference type="Pfam" id="PF04466"/>
    </source>
</evidence>
<evidence type="ECO:0000313" key="3">
    <source>
        <dbReference type="Proteomes" id="UP001236369"/>
    </source>
</evidence>
<proteinExistence type="predicted"/>
<dbReference type="Proteomes" id="UP001236369">
    <property type="component" value="Unassembled WGS sequence"/>
</dbReference>
<comment type="caution">
    <text evidence="2">The sequence shown here is derived from an EMBL/GenBank/DDBJ whole genome shotgun (WGS) entry which is preliminary data.</text>
</comment>
<dbReference type="PANTHER" id="PTHR39184">
    <property type="match status" value="1"/>
</dbReference>
<dbReference type="Gene3D" id="3.30.420.280">
    <property type="match status" value="1"/>
</dbReference>
<reference evidence="2 3" key="1">
    <citation type="submission" date="2023-07" db="EMBL/GenBank/DDBJ databases">
        <title>Genomic Encyclopedia of Type Strains, Phase IV (KMG-IV): sequencing the most valuable type-strain genomes for metagenomic binning, comparative biology and taxonomic classification.</title>
        <authorList>
            <person name="Goeker M."/>
        </authorList>
    </citation>
    <scope>NUCLEOTIDE SEQUENCE [LARGE SCALE GENOMIC DNA]</scope>
    <source>
        <strain evidence="2 3">DSM 19562</strain>
    </source>
</reference>
<dbReference type="InterPro" id="IPR006437">
    <property type="entry name" value="Phage_terminase_lsu"/>
</dbReference>
<dbReference type="EMBL" id="JAUSVV010000023">
    <property type="protein sequence ID" value="MDQ0445209.1"/>
    <property type="molecule type" value="Genomic_DNA"/>
</dbReference>